<dbReference type="PANTHER" id="PTHR30204:SF15">
    <property type="entry name" value="BLL5018 PROTEIN"/>
    <property type="match status" value="1"/>
</dbReference>
<dbReference type="InterPro" id="IPR047057">
    <property type="entry name" value="MerR_fam"/>
</dbReference>
<dbReference type="AlphaFoldDB" id="A0A0B5FGM8"/>
<dbReference type="KEGG" id="gsb:GSUB_07775"/>
<dbReference type="SMART" id="SM00422">
    <property type="entry name" value="HTH_MERR"/>
    <property type="match status" value="1"/>
</dbReference>
<dbReference type="GO" id="GO:0003677">
    <property type="term" value="F:DNA binding"/>
    <property type="evidence" value="ECO:0007669"/>
    <property type="project" value="UniProtKB-KW"/>
</dbReference>
<dbReference type="CDD" id="cd04765">
    <property type="entry name" value="HTH_MlrA-like_sg2"/>
    <property type="match status" value="1"/>
</dbReference>
<evidence type="ECO:0000259" key="3">
    <source>
        <dbReference type="PROSITE" id="PS50937"/>
    </source>
</evidence>
<keyword evidence="1" id="KW-0238">DNA-binding</keyword>
<dbReference type="HOGENOM" id="CLU_045945_4_0_7"/>
<feature type="region of interest" description="Disordered" evidence="2">
    <location>
        <begin position="80"/>
        <end position="111"/>
    </location>
</feature>
<dbReference type="RefSeq" id="WP_040200092.1">
    <property type="nucleotide sequence ID" value="NZ_CP010311.1"/>
</dbReference>
<dbReference type="Pfam" id="PF13411">
    <property type="entry name" value="MerR_1"/>
    <property type="match status" value="1"/>
</dbReference>
<dbReference type="PANTHER" id="PTHR30204">
    <property type="entry name" value="REDOX-CYCLING DRUG-SENSING TRANSCRIPTIONAL ACTIVATOR SOXR"/>
    <property type="match status" value="1"/>
</dbReference>
<dbReference type="SUPFAM" id="SSF46955">
    <property type="entry name" value="Putative DNA-binding domain"/>
    <property type="match status" value="1"/>
</dbReference>
<accession>A0A0B5FGM8</accession>
<feature type="domain" description="HTH merR-type" evidence="3">
    <location>
        <begin position="10"/>
        <end position="80"/>
    </location>
</feature>
<dbReference type="GO" id="GO:0003700">
    <property type="term" value="F:DNA-binding transcription factor activity"/>
    <property type="evidence" value="ECO:0007669"/>
    <property type="project" value="InterPro"/>
</dbReference>
<sequence>MDIEIPDKLYFKIGEVSRITGVKPHVLRYWESEFGAFSPNKSRSRQRLYQRKDIELILRLKRLLYQEGYTISGARRKLREKDAAVNAEPRTIAEPDNVPGSEKVAGDEPHDLLSEVRKDLRNLRELLRRDPPRRG</sequence>
<evidence type="ECO:0000313" key="4">
    <source>
        <dbReference type="EMBL" id="AJF06463.1"/>
    </source>
</evidence>
<dbReference type="OrthoDB" id="9810140at2"/>
<evidence type="ECO:0000256" key="2">
    <source>
        <dbReference type="SAM" id="MobiDB-lite"/>
    </source>
</evidence>
<dbReference type="InterPro" id="IPR009061">
    <property type="entry name" value="DNA-bd_dom_put_sf"/>
</dbReference>
<dbReference type="PROSITE" id="PS50937">
    <property type="entry name" value="HTH_MERR_2"/>
    <property type="match status" value="1"/>
</dbReference>
<name>A0A0B5FGM8_9BACT</name>
<proteinExistence type="predicted"/>
<dbReference type="Gene3D" id="1.10.1660.10">
    <property type="match status" value="1"/>
</dbReference>
<dbReference type="EMBL" id="CP010311">
    <property type="protein sequence ID" value="AJF06463.1"/>
    <property type="molecule type" value="Genomic_DNA"/>
</dbReference>
<keyword evidence="5" id="KW-1185">Reference proteome</keyword>
<organism evidence="4 5">
    <name type="scientific">Geoalkalibacter subterraneus</name>
    <dbReference type="NCBI Taxonomy" id="483547"/>
    <lineage>
        <taxon>Bacteria</taxon>
        <taxon>Pseudomonadati</taxon>
        <taxon>Thermodesulfobacteriota</taxon>
        <taxon>Desulfuromonadia</taxon>
        <taxon>Desulfuromonadales</taxon>
        <taxon>Geoalkalibacteraceae</taxon>
        <taxon>Geoalkalibacter</taxon>
    </lineage>
</organism>
<dbReference type="STRING" id="483547.GSUB_07775"/>
<evidence type="ECO:0000313" key="5">
    <source>
        <dbReference type="Proteomes" id="UP000035036"/>
    </source>
</evidence>
<dbReference type="InterPro" id="IPR000551">
    <property type="entry name" value="MerR-type_HTH_dom"/>
</dbReference>
<reference evidence="4 5" key="1">
    <citation type="journal article" date="2015" name="Genome Announc.">
        <title>Genomes of Geoalkalibacter ferrihydriticus Z-0531T and Geoalkalibacter subterraneus Red1T, Two Haloalkaliphilic Metal-Reducing Deltaproteobacteria.</title>
        <authorList>
            <person name="Badalamenti J.P."/>
            <person name="Krajmalnik-Brown R."/>
            <person name="Torres C.I."/>
            <person name="Bond D.R."/>
        </authorList>
    </citation>
    <scope>NUCLEOTIDE SEQUENCE [LARGE SCALE GENOMIC DNA]</scope>
    <source>
        <strain evidence="4 5">Red1</strain>
    </source>
</reference>
<dbReference type="Proteomes" id="UP000035036">
    <property type="component" value="Chromosome"/>
</dbReference>
<evidence type="ECO:0000256" key="1">
    <source>
        <dbReference type="ARBA" id="ARBA00023125"/>
    </source>
</evidence>
<protein>
    <submittedName>
        <fullName evidence="4">MerR family transcriptional regulator</fullName>
    </submittedName>
</protein>
<gene>
    <name evidence="4" type="ORF">GSUB_07775</name>
</gene>